<dbReference type="GO" id="GO:0036297">
    <property type="term" value="P:interstrand cross-link repair"/>
    <property type="evidence" value="ECO:0007669"/>
    <property type="project" value="InterPro"/>
</dbReference>
<dbReference type="InterPro" id="IPR011856">
    <property type="entry name" value="tRNA_endonuc-like_dom_sf"/>
</dbReference>
<evidence type="ECO:0000256" key="7">
    <source>
        <dbReference type="ARBA" id="ARBA00023211"/>
    </source>
</evidence>
<dbReference type="GO" id="GO:0017108">
    <property type="term" value="F:5'-flap endonuclease activity"/>
    <property type="evidence" value="ECO:0007669"/>
    <property type="project" value="TreeGrafter"/>
</dbReference>
<evidence type="ECO:0000256" key="6">
    <source>
        <dbReference type="ARBA" id="ARBA00022842"/>
    </source>
</evidence>
<dbReference type="InterPro" id="IPR033315">
    <property type="entry name" value="Fan1-like"/>
</dbReference>
<evidence type="ECO:0000256" key="8">
    <source>
        <dbReference type="RuleBase" id="RU365033"/>
    </source>
</evidence>
<gene>
    <name evidence="11" type="ORF">DFH08DRAFT_112302</name>
</gene>
<keyword evidence="6 8" id="KW-0460">Magnesium</keyword>
<evidence type="ECO:0000313" key="12">
    <source>
        <dbReference type="Proteomes" id="UP001218218"/>
    </source>
</evidence>
<dbReference type="GO" id="GO:0008409">
    <property type="term" value="F:5'-3' exonuclease activity"/>
    <property type="evidence" value="ECO:0007669"/>
    <property type="project" value="TreeGrafter"/>
</dbReference>
<dbReference type="EMBL" id="JARIHO010000014">
    <property type="protein sequence ID" value="KAJ7350532.1"/>
    <property type="molecule type" value="Genomic_DNA"/>
</dbReference>
<feature type="compositionally biased region" description="Basic and acidic residues" evidence="9">
    <location>
        <begin position="848"/>
        <end position="860"/>
    </location>
</feature>
<keyword evidence="4 8" id="KW-0479">Metal-binding</keyword>
<keyword evidence="12" id="KW-1185">Reference proteome</keyword>
<protein>
    <recommendedName>
        <fullName evidence="8">Fanconi-associated nuclease</fullName>
        <ecNumber evidence="8">3.1.4.1</ecNumber>
    </recommendedName>
</protein>
<evidence type="ECO:0000313" key="11">
    <source>
        <dbReference type="EMBL" id="KAJ7350532.1"/>
    </source>
</evidence>
<dbReference type="AlphaFoldDB" id="A0AAD7A6H1"/>
<comment type="similarity">
    <text evidence="2 8">Belongs to the FAN1 family.</text>
</comment>
<dbReference type="Proteomes" id="UP001218218">
    <property type="component" value="Unassembled WGS sequence"/>
</dbReference>
<evidence type="ECO:0000259" key="10">
    <source>
        <dbReference type="SMART" id="SM00990"/>
    </source>
</evidence>
<dbReference type="CDD" id="cd22326">
    <property type="entry name" value="FAN1-like"/>
    <property type="match status" value="1"/>
</dbReference>
<dbReference type="GO" id="GO:0004528">
    <property type="term" value="F:phosphodiesterase I activity"/>
    <property type="evidence" value="ECO:0007669"/>
    <property type="project" value="UniProtKB-EC"/>
</dbReference>
<dbReference type="GO" id="GO:0046872">
    <property type="term" value="F:metal ion binding"/>
    <property type="evidence" value="ECO:0007669"/>
    <property type="project" value="UniProtKB-KW"/>
</dbReference>
<sequence>MNGRNIRDIIFGIDDTAASDLEEEQEPEPLQLLEGEASDRASLYVTVPERAINNVCDHERHLLTEDEWDFIKKLRSMEYHSRFILFRILLRKSGKWFRVHDLHKYVSEVGDEGLLDAMGQLASPLNPPMEADHEIIDLTGDSDDEDAKPVAGPSNIRPQVPAEEDEVQLDFFCQGEDKLPLLEGLRILNVGEIKSLCKTLKIQVPKMTKDQMITALMAHTATQSTINFQPSPKGKGKGKAETGLRQTTLSFTPKTTKDQTSILRQLVLKKIGKSVKVNSYFHKLMVRLHIIWFRSIELPDSLFRPALFAGFKKLTFARYEHVRDPDIWRTRELYLDYETGLQVEAVIDELLKSDPKGKRGRATTIPLPDIGKRFITPGTPGLDALRAVTDPAPAPTPGAQVDADAEEPADSATVQNARVVKRILEEHVWPKWRALVAAESEPARERKPGLERFEAGFLYTRILRKCGQALATLKEFAGEKDLLDALLGQRLWRRGRRGGWYDRCALLQMTYLYKKRPAVLWDARAGIIEALGDADTAIVARPGLIRRLDRVEKMLKLSPEQKAKHADYILKEPDEVSFVAIRVWDHPDSIKIDWTGKLKGKENKTADGTSITNYFGVPDAPASEAEPKKSMRWTGKSIWQGVDGPVNVETRALQYYDKEHGLKGFHSETQILTTLFGLLFWDIIFAQVPGAFETPFQFGPLDIGEDSFYYARRERMEERLREILDGQAPTILAANDERYREDKTCCIGVSWDVCGREDLLEIVECLGGGALAAICRLFCEDYHGRCSGGPDLIVWNPETKECRFVEVKGPGDTLQENQKLWSDALLSAGCAVEVCHVVDSKAKKKVKKEKETPKPAEKKSKNATASTSRAAQSKGKGKGKGRARASSVKPGSDAEEEGELPNIIDLVDGDDDAAWTPSTEIRDLPPRQSKRRHPSDDDELPVFAAELELVHAGPSSLKRRKTI</sequence>
<evidence type="ECO:0000256" key="4">
    <source>
        <dbReference type="ARBA" id="ARBA00022723"/>
    </source>
</evidence>
<keyword evidence="8" id="KW-0539">Nucleus</keyword>
<accession>A0AAD7A6H1</accession>
<name>A0AAD7A6H1_9AGAR</name>
<keyword evidence="8" id="KW-0234">DNA repair</keyword>
<dbReference type="GO" id="GO:0070336">
    <property type="term" value="F:flap-structured DNA binding"/>
    <property type="evidence" value="ECO:0007669"/>
    <property type="project" value="TreeGrafter"/>
</dbReference>
<dbReference type="Pfam" id="PF08774">
    <property type="entry name" value="VRR_NUC"/>
    <property type="match status" value="1"/>
</dbReference>
<dbReference type="PANTHER" id="PTHR15749">
    <property type="entry name" value="FANCONI-ASSOCIATED NUCLEASE 1"/>
    <property type="match status" value="1"/>
</dbReference>
<proteinExistence type="inferred from homology"/>
<comment type="subcellular location">
    <subcellularLocation>
        <location evidence="8">Nucleus</location>
    </subcellularLocation>
</comment>
<feature type="domain" description="VRR-NUC" evidence="10">
    <location>
        <begin position="723"/>
        <end position="839"/>
    </location>
</feature>
<organism evidence="11 12">
    <name type="scientific">Mycena albidolilacea</name>
    <dbReference type="NCBI Taxonomy" id="1033008"/>
    <lineage>
        <taxon>Eukaryota</taxon>
        <taxon>Fungi</taxon>
        <taxon>Dikarya</taxon>
        <taxon>Basidiomycota</taxon>
        <taxon>Agaricomycotina</taxon>
        <taxon>Agaricomycetes</taxon>
        <taxon>Agaricomycetidae</taxon>
        <taxon>Agaricales</taxon>
        <taxon>Marasmiineae</taxon>
        <taxon>Mycenaceae</taxon>
        <taxon>Mycena</taxon>
    </lineage>
</organism>
<feature type="region of interest" description="Disordered" evidence="9">
    <location>
        <begin position="389"/>
        <end position="411"/>
    </location>
</feature>
<comment type="function">
    <text evidence="8">Nuclease required for the repair of DNA interstrand cross-links (ICL). Acts as a 5'-3' exonuclease that anchors at a cut end of DNA and cleaves DNA successively at every third nucleotide, allowing to excise an ICL from one strand through flanking incisions.</text>
</comment>
<dbReference type="Pfam" id="PF21170">
    <property type="entry name" value="FAN1_TPR"/>
    <property type="match status" value="1"/>
</dbReference>
<dbReference type="InterPro" id="IPR049126">
    <property type="entry name" value="FAN1-like_TPR"/>
</dbReference>
<comment type="catalytic activity">
    <reaction evidence="1 8">
        <text>Hydrolytically removes 5'-nucleotides successively from the 3'-hydroxy termini of 3'-hydroxy-terminated oligonucleotides.</text>
        <dbReference type="EC" id="3.1.4.1"/>
    </reaction>
</comment>
<keyword evidence="3 8" id="KW-0540">Nuclease</keyword>
<evidence type="ECO:0000256" key="9">
    <source>
        <dbReference type="SAM" id="MobiDB-lite"/>
    </source>
</evidence>
<dbReference type="GO" id="GO:0005634">
    <property type="term" value="C:nucleus"/>
    <property type="evidence" value="ECO:0007669"/>
    <property type="project" value="UniProtKB-SubCell"/>
</dbReference>
<evidence type="ECO:0000256" key="2">
    <source>
        <dbReference type="ARBA" id="ARBA00005533"/>
    </source>
</evidence>
<evidence type="ECO:0000256" key="5">
    <source>
        <dbReference type="ARBA" id="ARBA00022801"/>
    </source>
</evidence>
<dbReference type="InterPro" id="IPR014883">
    <property type="entry name" value="VRR_NUC"/>
</dbReference>
<feature type="region of interest" description="Disordered" evidence="9">
    <location>
        <begin position="844"/>
        <end position="939"/>
    </location>
</feature>
<dbReference type="Gene3D" id="3.40.1350.10">
    <property type="match status" value="1"/>
</dbReference>
<reference evidence="11" key="1">
    <citation type="submission" date="2023-03" db="EMBL/GenBank/DDBJ databases">
        <title>Massive genome expansion in bonnet fungi (Mycena s.s.) driven by repeated elements and novel gene families across ecological guilds.</title>
        <authorList>
            <consortium name="Lawrence Berkeley National Laboratory"/>
            <person name="Harder C.B."/>
            <person name="Miyauchi S."/>
            <person name="Viragh M."/>
            <person name="Kuo A."/>
            <person name="Thoen E."/>
            <person name="Andreopoulos B."/>
            <person name="Lu D."/>
            <person name="Skrede I."/>
            <person name="Drula E."/>
            <person name="Henrissat B."/>
            <person name="Morin E."/>
            <person name="Kohler A."/>
            <person name="Barry K."/>
            <person name="LaButti K."/>
            <person name="Morin E."/>
            <person name="Salamov A."/>
            <person name="Lipzen A."/>
            <person name="Mereny Z."/>
            <person name="Hegedus B."/>
            <person name="Baldrian P."/>
            <person name="Stursova M."/>
            <person name="Weitz H."/>
            <person name="Taylor A."/>
            <person name="Grigoriev I.V."/>
            <person name="Nagy L.G."/>
            <person name="Martin F."/>
            <person name="Kauserud H."/>
        </authorList>
    </citation>
    <scope>NUCLEOTIDE SEQUENCE</scope>
    <source>
        <strain evidence="11">CBHHK002</strain>
    </source>
</reference>
<keyword evidence="8" id="KW-0227">DNA damage</keyword>
<dbReference type="EC" id="3.1.4.1" evidence="8"/>
<dbReference type="InterPro" id="IPR049132">
    <property type="entry name" value="FAN1-like_euk"/>
</dbReference>
<evidence type="ECO:0000256" key="3">
    <source>
        <dbReference type="ARBA" id="ARBA00022722"/>
    </source>
</evidence>
<dbReference type="PANTHER" id="PTHR15749:SF4">
    <property type="entry name" value="FANCONI-ASSOCIATED NUCLEASE 1"/>
    <property type="match status" value="1"/>
</dbReference>
<keyword evidence="5 8" id="KW-0378">Hydrolase</keyword>
<comment type="cofactor">
    <cofactor evidence="8">
        <name>Mg(2+)</name>
        <dbReference type="ChEBI" id="CHEBI:18420"/>
    </cofactor>
    <cofactor evidence="8">
        <name>Mn(2+)</name>
        <dbReference type="ChEBI" id="CHEBI:29035"/>
    </cofactor>
</comment>
<comment type="caution">
    <text evidence="11">The sequence shown here is derived from an EMBL/GenBank/DDBJ whole genome shotgun (WGS) entry which is preliminary data.</text>
</comment>
<dbReference type="SMART" id="SM00990">
    <property type="entry name" value="VRR_NUC"/>
    <property type="match status" value="1"/>
</dbReference>
<keyword evidence="7 8" id="KW-0464">Manganese</keyword>
<evidence type="ECO:0000256" key="1">
    <source>
        <dbReference type="ARBA" id="ARBA00000983"/>
    </source>
</evidence>